<proteinExistence type="predicted"/>
<dbReference type="Gene3D" id="3.40.50.300">
    <property type="entry name" value="P-loop containing nucleotide triphosphate hydrolases"/>
    <property type="match status" value="1"/>
</dbReference>
<dbReference type="PATRIC" id="fig|1392540.3.peg.606"/>
<dbReference type="AlphaFoldDB" id="V2TQ36"/>
<evidence type="ECO:0008006" key="3">
    <source>
        <dbReference type="Google" id="ProtNLM"/>
    </source>
</evidence>
<dbReference type="EMBL" id="AYER01000003">
    <property type="protein sequence ID" value="ESK40176.1"/>
    <property type="molecule type" value="Genomic_DNA"/>
</dbReference>
<evidence type="ECO:0000313" key="2">
    <source>
        <dbReference type="Proteomes" id="UP000023785"/>
    </source>
</evidence>
<evidence type="ECO:0000313" key="1">
    <source>
        <dbReference type="EMBL" id="ESK40176.1"/>
    </source>
</evidence>
<reference evidence="1 2" key="1">
    <citation type="submission" date="2013-10" db="EMBL/GenBank/DDBJ databases">
        <title>The Genome Sequence of Acinetobacter nectaris CIP 110549.</title>
        <authorList>
            <consortium name="The Broad Institute Genomics Platform"/>
            <consortium name="The Broad Institute Genome Sequencing Center for Infectious Disease"/>
            <person name="Cerqueira G."/>
            <person name="Feldgarden M."/>
            <person name="Courvalin P."/>
            <person name="Grillot-Courvalin C."/>
            <person name="Clermont D."/>
            <person name="Rocha E."/>
            <person name="Yoon E.-J."/>
            <person name="Nemec A."/>
            <person name="Young S.K."/>
            <person name="Zeng Q."/>
            <person name="Gargeya S."/>
            <person name="Fitzgerald M."/>
            <person name="Abouelleil A."/>
            <person name="Alvarado L."/>
            <person name="Berlin A.M."/>
            <person name="Chapman S.B."/>
            <person name="Gainer-Dewar J."/>
            <person name="Goldberg J."/>
            <person name="Gnerre S."/>
            <person name="Griggs A."/>
            <person name="Gujja S."/>
            <person name="Hansen M."/>
            <person name="Howarth C."/>
            <person name="Imamovic A."/>
            <person name="Ireland A."/>
            <person name="Larimer J."/>
            <person name="McCowan C."/>
            <person name="Murphy C."/>
            <person name="Pearson M."/>
            <person name="Poon T.W."/>
            <person name="Priest M."/>
            <person name="Roberts A."/>
            <person name="Saif S."/>
            <person name="Shea T."/>
            <person name="Sykes S."/>
            <person name="Wortman J."/>
            <person name="Nusbaum C."/>
            <person name="Birren B."/>
        </authorList>
    </citation>
    <scope>NUCLEOTIDE SEQUENCE [LARGE SCALE GENOMIC DNA]</scope>
    <source>
        <strain evidence="1 2">CIP 110549</strain>
    </source>
</reference>
<dbReference type="SUPFAM" id="SSF52540">
    <property type="entry name" value="P-loop containing nucleoside triphosphate hydrolases"/>
    <property type="match status" value="1"/>
</dbReference>
<dbReference type="HOGENOM" id="CLU_2353510_0_0_6"/>
<gene>
    <name evidence="1" type="ORF">P256_00616</name>
</gene>
<protein>
    <recommendedName>
        <fullName evidence="3">ABC transporter domain-containing protein</fullName>
    </recommendedName>
</protein>
<dbReference type="STRING" id="1392540.P256_00616"/>
<dbReference type="Proteomes" id="UP000023785">
    <property type="component" value="Unassembled WGS sequence"/>
</dbReference>
<organism evidence="1 2">
    <name type="scientific">Acinetobacter nectaris CIP 110549</name>
    <dbReference type="NCBI Taxonomy" id="1392540"/>
    <lineage>
        <taxon>Bacteria</taxon>
        <taxon>Pseudomonadati</taxon>
        <taxon>Pseudomonadota</taxon>
        <taxon>Gammaproteobacteria</taxon>
        <taxon>Moraxellales</taxon>
        <taxon>Moraxellaceae</taxon>
        <taxon>Acinetobacter</taxon>
    </lineage>
</organism>
<name>V2TQ36_9GAMM</name>
<sequence length="96" mass="11282">MGVEKQLFYMIILEDKAVIIQTDLNNLLWKSDVNLDHLSTGQRIKNILEEVLYSEESFILLDEWNANLDTKNKIQTNDLINKISKYKTVVEITHHH</sequence>
<comment type="caution">
    <text evidence="1">The sequence shown here is derived from an EMBL/GenBank/DDBJ whole genome shotgun (WGS) entry which is preliminary data.</text>
</comment>
<dbReference type="InterPro" id="IPR027417">
    <property type="entry name" value="P-loop_NTPase"/>
</dbReference>
<accession>V2TQ36</accession>
<keyword evidence="2" id="KW-1185">Reference proteome</keyword>